<gene>
    <name evidence="1" type="ORF">SAMN05443549_10321</name>
</gene>
<keyword evidence="2" id="KW-1185">Reference proteome</keyword>
<proteinExistence type="predicted"/>
<dbReference type="Proteomes" id="UP000184516">
    <property type="component" value="Unassembled WGS sequence"/>
</dbReference>
<accession>A0A1M5IC04</accession>
<reference evidence="2" key="1">
    <citation type="submission" date="2016-11" db="EMBL/GenBank/DDBJ databases">
        <authorList>
            <person name="Varghese N."/>
            <person name="Submissions S."/>
        </authorList>
    </citation>
    <scope>NUCLEOTIDE SEQUENCE [LARGE SCALE GENOMIC DNA]</scope>
    <source>
        <strain evidence="2">DSM 19978</strain>
    </source>
</reference>
<dbReference type="OrthoDB" id="1330101at2"/>
<dbReference type="STRING" id="468056.SAMN05443549_10321"/>
<evidence type="ECO:0000313" key="1">
    <source>
        <dbReference type="EMBL" id="SHG25802.1"/>
    </source>
</evidence>
<dbReference type="EMBL" id="FQWB01000003">
    <property type="protein sequence ID" value="SHG25802.1"/>
    <property type="molecule type" value="Genomic_DNA"/>
</dbReference>
<evidence type="ECO:0000313" key="2">
    <source>
        <dbReference type="Proteomes" id="UP000184516"/>
    </source>
</evidence>
<dbReference type="PROSITE" id="PS51257">
    <property type="entry name" value="PROKAR_LIPOPROTEIN"/>
    <property type="match status" value="1"/>
</dbReference>
<name>A0A1M5IC04_9FLAO</name>
<protein>
    <recommendedName>
        <fullName evidence="3">YD repeat-containing protein</fullName>
    </recommendedName>
</protein>
<sequence length="262" mass="29514">MKKAKEIVGIVVVLLITLCSCTSDPIEQVSMLKKIVEVSADGSSNTTLLTYDGNKLVTIDKEDQLSKFYYTDDLITKVVEFDKTTQHQNTLEYSYLKGQLTKITSSDNYVINYVHNGDGSVSYEKVTKVSNNLEVKNYHGILYFQNENLVKDERILDDAGIGILAKNTLSFGYDYKKNALKNILGFNKLLNYSKIISSNNEVLGTAVSSIKYVDDNQVISEIKRYDSEYQYNSSGYPTEIVSENILFGGSDSNHLKSQLFYN</sequence>
<evidence type="ECO:0008006" key="3">
    <source>
        <dbReference type="Google" id="ProtNLM"/>
    </source>
</evidence>
<dbReference type="RefSeq" id="WP_073369570.1">
    <property type="nucleotide sequence ID" value="NZ_FQWB01000003.1"/>
</dbReference>
<dbReference type="AlphaFoldDB" id="A0A1M5IC04"/>
<organism evidence="1 2">
    <name type="scientific">Flavobacterium fluvii</name>
    <dbReference type="NCBI Taxonomy" id="468056"/>
    <lineage>
        <taxon>Bacteria</taxon>
        <taxon>Pseudomonadati</taxon>
        <taxon>Bacteroidota</taxon>
        <taxon>Flavobacteriia</taxon>
        <taxon>Flavobacteriales</taxon>
        <taxon>Flavobacteriaceae</taxon>
        <taxon>Flavobacterium</taxon>
    </lineage>
</organism>